<proteinExistence type="predicted"/>
<evidence type="ECO:0000313" key="2">
    <source>
        <dbReference type="Proteomes" id="UP000232003"/>
    </source>
</evidence>
<organism evidence="1 2">
    <name type="scientific">Nostoc flagelliforme CCNUN1</name>
    <dbReference type="NCBI Taxonomy" id="2038116"/>
    <lineage>
        <taxon>Bacteria</taxon>
        <taxon>Bacillati</taxon>
        <taxon>Cyanobacteriota</taxon>
        <taxon>Cyanophyceae</taxon>
        <taxon>Nostocales</taxon>
        <taxon>Nostocaceae</taxon>
        <taxon>Nostoc</taxon>
    </lineage>
</organism>
<evidence type="ECO:0000313" key="1">
    <source>
        <dbReference type="EMBL" id="AUB36100.1"/>
    </source>
</evidence>
<dbReference type="RefSeq" id="WP_157816412.1">
    <property type="nucleotide sequence ID" value="NZ_CAWNNC010000001.1"/>
</dbReference>
<dbReference type="EMBL" id="CP024785">
    <property type="protein sequence ID" value="AUB36100.1"/>
    <property type="molecule type" value="Genomic_DNA"/>
</dbReference>
<dbReference type="KEGG" id="nfl:COO91_01999"/>
<keyword evidence="2" id="KW-1185">Reference proteome</keyword>
<reference evidence="1 2" key="1">
    <citation type="submission" date="2017-11" db="EMBL/GenBank/DDBJ databases">
        <title>Complete genome of a free-living desiccation-tolerant cyanobacterium and its photosynthetic adaptation to extreme terrestrial habitat.</title>
        <authorList>
            <person name="Shang J."/>
        </authorList>
    </citation>
    <scope>NUCLEOTIDE SEQUENCE [LARGE SCALE GENOMIC DNA]</scope>
    <source>
        <strain evidence="1 2">CCNUN1</strain>
    </source>
</reference>
<name>A0A2K8SL68_9NOSO</name>
<dbReference type="Proteomes" id="UP000232003">
    <property type="component" value="Chromosome"/>
</dbReference>
<sequence length="58" mass="6789">MGRIAVVYLSFVSKTNGTIRGGYMRQQRRWRNRHESVAIANKKHSRNRVLRDNLSTTT</sequence>
<accession>A0A2K8SL68</accession>
<gene>
    <name evidence="1" type="ORF">COO91_01999</name>
</gene>
<dbReference type="AlphaFoldDB" id="A0A2K8SL68"/>
<protein>
    <submittedName>
        <fullName evidence="1">Uncharacterized protein</fullName>
    </submittedName>
</protein>